<comment type="caution">
    <text evidence="1">The sequence shown here is derived from an EMBL/GenBank/DDBJ whole genome shotgun (WGS) entry which is preliminary data.</text>
</comment>
<keyword evidence="2" id="KW-1185">Reference proteome</keyword>
<dbReference type="EMBL" id="JBIAJP010000003">
    <property type="protein sequence ID" value="MFF0004741.1"/>
    <property type="molecule type" value="Genomic_DNA"/>
</dbReference>
<accession>A0ABW6MUR9</accession>
<name>A0ABW6MUR9_9ACTN</name>
<reference evidence="1 2" key="1">
    <citation type="submission" date="2024-10" db="EMBL/GenBank/DDBJ databases">
        <title>The Natural Products Discovery Center: Release of the First 8490 Sequenced Strains for Exploring Actinobacteria Biosynthetic Diversity.</title>
        <authorList>
            <person name="Kalkreuter E."/>
            <person name="Kautsar S.A."/>
            <person name="Yang D."/>
            <person name="Bader C.D."/>
            <person name="Teijaro C.N."/>
            <person name="Fluegel L."/>
            <person name="Davis C.M."/>
            <person name="Simpson J.R."/>
            <person name="Lauterbach L."/>
            <person name="Steele A.D."/>
            <person name="Gui C."/>
            <person name="Meng S."/>
            <person name="Li G."/>
            <person name="Viehrig K."/>
            <person name="Ye F."/>
            <person name="Su P."/>
            <person name="Kiefer A.F."/>
            <person name="Nichols A."/>
            <person name="Cepeda A.J."/>
            <person name="Yan W."/>
            <person name="Fan B."/>
            <person name="Jiang Y."/>
            <person name="Adhikari A."/>
            <person name="Zheng C.-J."/>
            <person name="Schuster L."/>
            <person name="Cowan T.M."/>
            <person name="Smanski M.J."/>
            <person name="Chevrette M.G."/>
            <person name="De Carvalho L.P.S."/>
            <person name="Shen B."/>
        </authorList>
    </citation>
    <scope>NUCLEOTIDE SEQUENCE [LARGE SCALE GENOMIC DNA]</scope>
    <source>
        <strain evidence="1 2">NPDC005497</strain>
    </source>
</reference>
<evidence type="ECO:0000313" key="2">
    <source>
        <dbReference type="Proteomes" id="UP001601422"/>
    </source>
</evidence>
<dbReference type="Proteomes" id="UP001601422">
    <property type="component" value="Unassembled WGS sequence"/>
</dbReference>
<proteinExistence type="predicted"/>
<organism evidence="1 2">
    <name type="scientific">Streptomyces tibetensis</name>
    <dbReference type="NCBI Taxonomy" id="2382123"/>
    <lineage>
        <taxon>Bacteria</taxon>
        <taxon>Bacillati</taxon>
        <taxon>Actinomycetota</taxon>
        <taxon>Actinomycetes</taxon>
        <taxon>Kitasatosporales</taxon>
        <taxon>Streptomycetaceae</taxon>
        <taxon>Streptomyces</taxon>
    </lineage>
</organism>
<dbReference type="RefSeq" id="WP_361938242.1">
    <property type="nucleotide sequence ID" value="NZ_JBEXWI010000002.1"/>
</dbReference>
<gene>
    <name evidence="1" type="ORF">ACFYQT_15085</name>
</gene>
<evidence type="ECO:0008006" key="3">
    <source>
        <dbReference type="Google" id="ProtNLM"/>
    </source>
</evidence>
<evidence type="ECO:0000313" key="1">
    <source>
        <dbReference type="EMBL" id="MFF0004741.1"/>
    </source>
</evidence>
<protein>
    <recommendedName>
        <fullName evidence="3">LysR substrate-binding domain-containing protein</fullName>
    </recommendedName>
</protein>
<sequence>MTPVAAVGAHYYSRPGLVFEPLTDAPGIDYAFVRPTGHETARLRAFVQVAMDQVRGVGGPARAVESLWADGGPGT</sequence>